<evidence type="ECO:0000313" key="5">
    <source>
        <dbReference type="Proteomes" id="UP000060277"/>
    </source>
</evidence>
<keyword evidence="5" id="KW-1185">Reference proteome</keyword>
<dbReference type="EMBL" id="CP013480">
    <property type="protein sequence ID" value="ALS60084.1"/>
    <property type="molecule type" value="Genomic_DNA"/>
</dbReference>
<dbReference type="RefSeq" id="WP_058377003.1">
    <property type="nucleotide sequence ID" value="NZ_CP013480.3"/>
</dbReference>
<proteinExistence type="inferred from homology"/>
<evidence type="ECO:0000256" key="2">
    <source>
        <dbReference type="SAM" id="MobiDB-lite"/>
    </source>
</evidence>
<evidence type="ECO:0000256" key="1">
    <source>
        <dbReference type="HAMAP-Rule" id="MF_00612"/>
    </source>
</evidence>
<feature type="region of interest" description="Disordered" evidence="2">
    <location>
        <begin position="1"/>
        <end position="24"/>
    </location>
</feature>
<gene>
    <name evidence="4" type="ORF">AT302_10240</name>
</gene>
<dbReference type="InterPro" id="IPR032710">
    <property type="entry name" value="NTF2-like_dom_sf"/>
</dbReference>
<accession>A0ABN4JGK9</accession>
<dbReference type="InterPro" id="IPR048469">
    <property type="entry name" value="YchJ-like_M"/>
</dbReference>
<dbReference type="HAMAP" id="MF_00612">
    <property type="entry name" value="UPF0225"/>
    <property type="match status" value="1"/>
</dbReference>
<dbReference type="InterPro" id="IPR023006">
    <property type="entry name" value="YchJ-like"/>
</dbReference>
<feature type="domain" description="YchJ-like middle NTF2-like" evidence="3">
    <location>
        <begin position="50"/>
        <end position="143"/>
    </location>
</feature>
<feature type="compositionally biased region" description="Low complexity" evidence="2">
    <location>
        <begin position="11"/>
        <end position="20"/>
    </location>
</feature>
<comment type="similarity">
    <text evidence="1">Belongs to the UPF0225 family.</text>
</comment>
<protein>
    <recommendedName>
        <fullName evidence="1">UPF0225 protein AT302_10240</fullName>
    </recommendedName>
</protein>
<dbReference type="Proteomes" id="UP000060277">
    <property type="component" value="Chromosome"/>
</dbReference>
<reference evidence="5" key="1">
    <citation type="submission" date="2015-12" db="EMBL/GenBank/DDBJ databases">
        <title>Complete genome sequence of Pandoraea norimbergensis DSM 11628.</title>
        <authorList>
            <person name="Ee R."/>
            <person name="Lim Y.-L."/>
            <person name="Yong D."/>
            <person name="Yin W.-F."/>
            <person name="Chan K.-G."/>
        </authorList>
    </citation>
    <scope>NUCLEOTIDE SEQUENCE [LARGE SCALE GENOMIC DNA]</scope>
    <source>
        <strain evidence="5">DSM 11628</strain>
    </source>
</reference>
<dbReference type="Gene3D" id="3.10.450.50">
    <property type="match status" value="1"/>
</dbReference>
<sequence length="147" mass="16470">MASPKSPRANAASATSTTASDFEREGCPCGGLAFDSCCGRYIDGGELPPTAEALMRSRYTAFVRQNAPYLIDTWAARTRPATLDFDDAPQWLGLQVKAHLQRDDAHAEVEFVARYKVGGRAHRLHERSRFERTDDGRWRYIDGDLFD</sequence>
<evidence type="ECO:0000313" key="4">
    <source>
        <dbReference type="EMBL" id="ALS60084.1"/>
    </source>
</evidence>
<name>A0ABN4JGK9_9BURK</name>
<dbReference type="Pfam" id="PF17775">
    <property type="entry name" value="YchJ_M-like"/>
    <property type="match status" value="1"/>
</dbReference>
<dbReference type="SUPFAM" id="SSF54427">
    <property type="entry name" value="NTF2-like"/>
    <property type="match status" value="1"/>
</dbReference>
<organism evidence="4 5">
    <name type="scientific">Pandoraea norimbergensis</name>
    <dbReference type="NCBI Taxonomy" id="93219"/>
    <lineage>
        <taxon>Bacteria</taxon>
        <taxon>Pseudomonadati</taxon>
        <taxon>Pseudomonadota</taxon>
        <taxon>Betaproteobacteria</taxon>
        <taxon>Burkholderiales</taxon>
        <taxon>Burkholderiaceae</taxon>
        <taxon>Pandoraea</taxon>
    </lineage>
</organism>
<evidence type="ECO:0000259" key="3">
    <source>
        <dbReference type="Pfam" id="PF17775"/>
    </source>
</evidence>